<gene>
    <name evidence="4" type="ORF">HYG79_05850</name>
</gene>
<dbReference type="KEGG" id="cagg:HYG79_05850"/>
<keyword evidence="5" id="KW-1185">Reference proteome</keyword>
<evidence type="ECO:0000313" key="4">
    <source>
        <dbReference type="EMBL" id="QLG44894.1"/>
    </source>
</evidence>
<dbReference type="Pfam" id="PF18962">
    <property type="entry name" value="Por_Secre_tail"/>
    <property type="match status" value="1"/>
</dbReference>
<evidence type="ECO:0000259" key="3">
    <source>
        <dbReference type="Pfam" id="PF18962"/>
    </source>
</evidence>
<proteinExistence type="predicted"/>
<name>A0A7H9ANB6_9FLAO</name>
<dbReference type="EMBL" id="CP058595">
    <property type="protein sequence ID" value="QLG44894.1"/>
    <property type="molecule type" value="Genomic_DNA"/>
</dbReference>
<dbReference type="InterPro" id="IPR026444">
    <property type="entry name" value="Secre_tail"/>
</dbReference>
<feature type="domain" description="Secretion system C-terminal sorting" evidence="3">
    <location>
        <begin position="293"/>
        <end position="367"/>
    </location>
</feature>
<keyword evidence="1 2" id="KW-0732">Signal</keyword>
<dbReference type="Proteomes" id="UP000509302">
    <property type="component" value="Chromosome"/>
</dbReference>
<evidence type="ECO:0000256" key="1">
    <source>
        <dbReference type="ARBA" id="ARBA00022729"/>
    </source>
</evidence>
<protein>
    <submittedName>
        <fullName evidence="4">T9SS type A sorting domain-containing protein</fullName>
    </submittedName>
</protein>
<accession>A0A7H9ANB6</accession>
<dbReference type="AlphaFoldDB" id="A0A7H9ANB6"/>
<evidence type="ECO:0000313" key="5">
    <source>
        <dbReference type="Proteomes" id="UP000509302"/>
    </source>
</evidence>
<sequence>MTSKLFCFPLLFFASIQLSSQNLLENDLDDWTVGTGSSPGFSALGTTQENNREYGIGPFGDNVLLWKATPDSQSNGDGGFISKKHAIDNTKDYRLSVWIKKTNSNTGSTYFGCSTWNEGEVLNRNGTENNNPYFFSADLPELDKWYLLVGFIHNSSFNGTDDIGGVYDPVTGNKVRRLRDFKFKSTATATRHRTFLYYDTNTTDRQYYFAPRMEQINGNEPSINRLLGKENITSLVFTYDAAGNNKLRKPPSQSVTLKAVLPDKPTDTAPEAPAAEDMAVETKKNELEESITVYPNPTQGKLTMEWDGMHNERILDIQVSDMGNRTIPMQHNQGESQVRVDLQNYPQGIYIVRFLLTDGSSIVKKIIKN</sequence>
<feature type="chain" id="PRO_5029006465" evidence="2">
    <location>
        <begin position="21"/>
        <end position="369"/>
    </location>
</feature>
<dbReference type="RefSeq" id="WP_179241184.1">
    <property type="nucleotide sequence ID" value="NZ_CP058595.1"/>
</dbReference>
<feature type="signal peptide" evidence="2">
    <location>
        <begin position="1"/>
        <end position="20"/>
    </location>
</feature>
<reference evidence="4 5" key="1">
    <citation type="journal article" date="2006" name="Int. J. Syst. Evol. Microbiol.">
        <title>Costertonia aggregata gen. nov., sp. nov., a mesophilic marine bacterium of the family Flavobacteriaceae, isolated from a mature biofilm.</title>
        <authorList>
            <person name="Kwon K.K."/>
            <person name="Lee Y.K."/>
            <person name="Lee H.K."/>
        </authorList>
    </citation>
    <scope>NUCLEOTIDE SEQUENCE [LARGE SCALE GENOMIC DNA]</scope>
    <source>
        <strain evidence="4 5">KCCM 42265</strain>
    </source>
</reference>
<evidence type="ECO:0000256" key="2">
    <source>
        <dbReference type="SAM" id="SignalP"/>
    </source>
</evidence>
<dbReference type="NCBIfam" id="TIGR04183">
    <property type="entry name" value="Por_Secre_tail"/>
    <property type="match status" value="1"/>
</dbReference>
<organism evidence="4 5">
    <name type="scientific">Costertonia aggregata</name>
    <dbReference type="NCBI Taxonomy" id="343403"/>
    <lineage>
        <taxon>Bacteria</taxon>
        <taxon>Pseudomonadati</taxon>
        <taxon>Bacteroidota</taxon>
        <taxon>Flavobacteriia</taxon>
        <taxon>Flavobacteriales</taxon>
        <taxon>Flavobacteriaceae</taxon>
        <taxon>Costertonia</taxon>
    </lineage>
</organism>